<accession>A0AAV4FG49</accession>
<dbReference type="Proteomes" id="UP000762676">
    <property type="component" value="Unassembled WGS sequence"/>
</dbReference>
<evidence type="ECO:0000313" key="3">
    <source>
        <dbReference type="Proteomes" id="UP000762676"/>
    </source>
</evidence>
<feature type="transmembrane region" description="Helical" evidence="1">
    <location>
        <begin position="39"/>
        <end position="71"/>
    </location>
</feature>
<dbReference type="AlphaFoldDB" id="A0AAV4FG49"/>
<protein>
    <submittedName>
        <fullName evidence="2">Uncharacterized protein</fullName>
    </submittedName>
</protein>
<keyword evidence="1" id="KW-1133">Transmembrane helix</keyword>
<keyword evidence="3" id="KW-1185">Reference proteome</keyword>
<keyword evidence="1" id="KW-0812">Transmembrane</keyword>
<proteinExistence type="predicted"/>
<evidence type="ECO:0000313" key="2">
    <source>
        <dbReference type="EMBL" id="GFR72368.1"/>
    </source>
</evidence>
<comment type="caution">
    <text evidence="2">The sequence shown here is derived from an EMBL/GenBank/DDBJ whole genome shotgun (WGS) entry which is preliminary data.</text>
</comment>
<sequence>MHLRNFALRGLSTIGQGWSQRYEARCIQEKGTAKEVVRVIVVVVVVVIQVVVVEVVVVVVVVIVVVVLEALEVCLCVMKMKSTQGSALCSRLL</sequence>
<dbReference type="EMBL" id="BMAT01004364">
    <property type="protein sequence ID" value="GFR72368.1"/>
    <property type="molecule type" value="Genomic_DNA"/>
</dbReference>
<reference evidence="2 3" key="1">
    <citation type="journal article" date="2021" name="Elife">
        <title>Chloroplast acquisition without the gene transfer in kleptoplastic sea slugs, Plakobranchus ocellatus.</title>
        <authorList>
            <person name="Maeda T."/>
            <person name="Takahashi S."/>
            <person name="Yoshida T."/>
            <person name="Shimamura S."/>
            <person name="Takaki Y."/>
            <person name="Nagai Y."/>
            <person name="Toyoda A."/>
            <person name="Suzuki Y."/>
            <person name="Arimoto A."/>
            <person name="Ishii H."/>
            <person name="Satoh N."/>
            <person name="Nishiyama T."/>
            <person name="Hasebe M."/>
            <person name="Maruyama T."/>
            <person name="Minagawa J."/>
            <person name="Obokata J."/>
            <person name="Shigenobu S."/>
        </authorList>
    </citation>
    <scope>NUCLEOTIDE SEQUENCE [LARGE SCALE GENOMIC DNA]</scope>
</reference>
<keyword evidence="1" id="KW-0472">Membrane</keyword>
<evidence type="ECO:0000256" key="1">
    <source>
        <dbReference type="SAM" id="Phobius"/>
    </source>
</evidence>
<organism evidence="2 3">
    <name type="scientific">Elysia marginata</name>
    <dbReference type="NCBI Taxonomy" id="1093978"/>
    <lineage>
        <taxon>Eukaryota</taxon>
        <taxon>Metazoa</taxon>
        <taxon>Spiralia</taxon>
        <taxon>Lophotrochozoa</taxon>
        <taxon>Mollusca</taxon>
        <taxon>Gastropoda</taxon>
        <taxon>Heterobranchia</taxon>
        <taxon>Euthyneura</taxon>
        <taxon>Panpulmonata</taxon>
        <taxon>Sacoglossa</taxon>
        <taxon>Placobranchoidea</taxon>
        <taxon>Plakobranchidae</taxon>
        <taxon>Elysia</taxon>
    </lineage>
</organism>
<name>A0AAV4FG49_9GAST</name>
<gene>
    <name evidence="2" type="ORF">ElyMa_002112900</name>
</gene>